<dbReference type="InterPro" id="IPR053266">
    <property type="entry name" value="Zinc_finger_protein_7"/>
</dbReference>
<dbReference type="InterPro" id="IPR036236">
    <property type="entry name" value="Znf_C2H2_sf"/>
</dbReference>
<evidence type="ECO:0000313" key="4">
    <source>
        <dbReference type="EMBL" id="GFY93757.1"/>
    </source>
</evidence>
<evidence type="ECO:0000313" key="5">
    <source>
        <dbReference type="Proteomes" id="UP000585474"/>
    </source>
</evidence>
<dbReference type="OrthoDB" id="1933825at2759"/>
<gene>
    <name evidence="4" type="ORF">Acr_09g0002030</name>
</gene>
<dbReference type="EMBL" id="BJWL01000009">
    <property type="protein sequence ID" value="GFY93757.1"/>
    <property type="molecule type" value="Genomic_DNA"/>
</dbReference>
<feature type="region of interest" description="Disordered" evidence="2">
    <location>
        <begin position="162"/>
        <end position="189"/>
    </location>
</feature>
<feature type="compositionally biased region" description="Basic and acidic residues" evidence="2">
    <location>
        <begin position="13"/>
        <end position="24"/>
    </location>
</feature>
<dbReference type="PROSITE" id="PS00028">
    <property type="entry name" value="ZINC_FINGER_C2H2_1"/>
    <property type="match status" value="1"/>
</dbReference>
<organism evidence="4 5">
    <name type="scientific">Actinidia rufa</name>
    <dbReference type="NCBI Taxonomy" id="165716"/>
    <lineage>
        <taxon>Eukaryota</taxon>
        <taxon>Viridiplantae</taxon>
        <taxon>Streptophyta</taxon>
        <taxon>Embryophyta</taxon>
        <taxon>Tracheophyta</taxon>
        <taxon>Spermatophyta</taxon>
        <taxon>Magnoliopsida</taxon>
        <taxon>eudicotyledons</taxon>
        <taxon>Gunneridae</taxon>
        <taxon>Pentapetalae</taxon>
        <taxon>asterids</taxon>
        <taxon>Ericales</taxon>
        <taxon>Actinidiaceae</taxon>
        <taxon>Actinidia</taxon>
    </lineage>
</organism>
<protein>
    <submittedName>
        <fullName evidence="4">Zinc finger protein 7</fullName>
    </submittedName>
</protein>
<keyword evidence="1" id="KW-0863">Zinc-finger</keyword>
<evidence type="ECO:0000256" key="1">
    <source>
        <dbReference type="PROSITE-ProRule" id="PRU00042"/>
    </source>
</evidence>
<dbReference type="InterPro" id="IPR013087">
    <property type="entry name" value="Znf_C2H2_type"/>
</dbReference>
<sequence length="189" mass="20662">MVSQDQELNDDLAEPRPGEHVERDVIEDNLGDWLSLGLNPSDPSSSSLDGCTKPKPMKNKLFSCNFCMRKFFSSQALGGHQNAHKRERGANKKYNQSQHTMAATTATARSLGVQPHSLVHKPGREGTGAVVARFSDIATPGVGVSWTPFGVEEAMDVMWPGSFRMEKPSPNQPSNQSSDRLNLDLNLGL</sequence>
<name>A0A7J0F764_9ERIC</name>
<keyword evidence="1" id="KW-0862">Zinc</keyword>
<dbReference type="SUPFAM" id="SSF57667">
    <property type="entry name" value="beta-beta-alpha zinc fingers"/>
    <property type="match status" value="1"/>
</dbReference>
<feature type="region of interest" description="Disordered" evidence="2">
    <location>
        <begin position="1"/>
        <end position="24"/>
    </location>
</feature>
<evidence type="ECO:0000259" key="3">
    <source>
        <dbReference type="PROSITE" id="PS50157"/>
    </source>
</evidence>
<dbReference type="AlphaFoldDB" id="A0A7J0F764"/>
<comment type="caution">
    <text evidence="4">The sequence shown here is derived from an EMBL/GenBank/DDBJ whole genome shotgun (WGS) entry which is preliminary data.</text>
</comment>
<feature type="compositionally biased region" description="Low complexity" evidence="2">
    <location>
        <begin position="168"/>
        <end position="178"/>
    </location>
</feature>
<keyword evidence="5" id="KW-1185">Reference proteome</keyword>
<dbReference type="PANTHER" id="PTHR47593:SF9">
    <property type="entry name" value="C2H2-TYPE DOMAIN-CONTAINING PROTEIN"/>
    <property type="match status" value="1"/>
</dbReference>
<dbReference type="Proteomes" id="UP000585474">
    <property type="component" value="Unassembled WGS sequence"/>
</dbReference>
<proteinExistence type="predicted"/>
<evidence type="ECO:0000256" key="2">
    <source>
        <dbReference type="SAM" id="MobiDB-lite"/>
    </source>
</evidence>
<dbReference type="GO" id="GO:0008270">
    <property type="term" value="F:zinc ion binding"/>
    <property type="evidence" value="ECO:0007669"/>
    <property type="project" value="UniProtKB-KW"/>
</dbReference>
<dbReference type="PANTHER" id="PTHR47593">
    <property type="entry name" value="ZINC FINGER PROTEIN 4-LIKE"/>
    <property type="match status" value="1"/>
</dbReference>
<feature type="domain" description="C2H2-type" evidence="3">
    <location>
        <begin position="62"/>
        <end position="89"/>
    </location>
</feature>
<reference evidence="4 5" key="1">
    <citation type="submission" date="2019-07" db="EMBL/GenBank/DDBJ databases">
        <title>De Novo Assembly of kiwifruit Actinidia rufa.</title>
        <authorList>
            <person name="Sugita-Konishi S."/>
            <person name="Sato K."/>
            <person name="Mori E."/>
            <person name="Abe Y."/>
            <person name="Kisaki G."/>
            <person name="Hamano K."/>
            <person name="Suezawa K."/>
            <person name="Otani M."/>
            <person name="Fukuda T."/>
            <person name="Manabe T."/>
            <person name="Gomi K."/>
            <person name="Tabuchi M."/>
            <person name="Akimitsu K."/>
            <person name="Kataoka I."/>
        </authorList>
    </citation>
    <scope>NUCLEOTIDE SEQUENCE [LARGE SCALE GENOMIC DNA]</scope>
    <source>
        <strain evidence="5">cv. Fuchu</strain>
    </source>
</reference>
<keyword evidence="1" id="KW-0479">Metal-binding</keyword>
<dbReference type="PROSITE" id="PS50157">
    <property type="entry name" value="ZINC_FINGER_C2H2_2"/>
    <property type="match status" value="1"/>
</dbReference>
<dbReference type="Gene3D" id="3.30.160.60">
    <property type="entry name" value="Classic Zinc Finger"/>
    <property type="match status" value="1"/>
</dbReference>
<feature type="region of interest" description="Disordered" evidence="2">
    <location>
        <begin position="78"/>
        <end position="100"/>
    </location>
</feature>
<accession>A0A7J0F764</accession>